<dbReference type="PRINTS" id="PR00700">
    <property type="entry name" value="PRTYPHPHTASE"/>
</dbReference>
<dbReference type="InterPro" id="IPR000387">
    <property type="entry name" value="Tyr_Pase_dom"/>
</dbReference>
<dbReference type="PROSITE" id="PS50056">
    <property type="entry name" value="TYR_PHOSPHATASE_2"/>
    <property type="match status" value="1"/>
</dbReference>
<dbReference type="Gene3D" id="3.90.190.10">
    <property type="entry name" value="Protein tyrosine phosphatase superfamily"/>
    <property type="match status" value="2"/>
</dbReference>
<dbReference type="OrthoDB" id="6277409at2759"/>
<dbReference type="SMART" id="SM00404">
    <property type="entry name" value="PTPc_motif"/>
    <property type="match status" value="1"/>
</dbReference>
<name>A0A2T7P779_POMCA</name>
<dbReference type="PANTHER" id="PTHR19134">
    <property type="entry name" value="RECEPTOR-TYPE TYROSINE-PROTEIN PHOSPHATASE"/>
    <property type="match status" value="1"/>
</dbReference>
<protein>
    <recommendedName>
        <fullName evidence="6">Tyrosine-protein phosphatase domain-containing protein</fullName>
    </recommendedName>
</protein>
<feature type="compositionally biased region" description="Polar residues" evidence="1">
    <location>
        <begin position="841"/>
        <end position="852"/>
    </location>
</feature>
<evidence type="ECO:0000259" key="2">
    <source>
        <dbReference type="PROSITE" id="PS50055"/>
    </source>
</evidence>
<dbReference type="Pfam" id="PF00102">
    <property type="entry name" value="Y_phosphatase"/>
    <property type="match status" value="2"/>
</dbReference>
<dbReference type="InterPro" id="IPR050348">
    <property type="entry name" value="Protein-Tyr_Phosphatase"/>
</dbReference>
<dbReference type="SMART" id="SM00194">
    <property type="entry name" value="PTPc"/>
    <property type="match status" value="1"/>
</dbReference>
<sequence>MMLNTLIDNDTKALQYTRKAYSMPAAPSDLQGRCTRPDNVRLTWNQTGFCAKTHCRVCPALGPKDTCVSVKGPNCGGAGVKELTCDLNVQPNANYTAIVEIDNGSGEKVTTETTVSCSSTSTPEAPINLKGHCDSQGNITVMWNQTGLCTETVCRLCPVREPDTCVSLHGPSCSDSGTKELSCTVNLPHGVVYNAFVEIHGGGVKTNSSTRVSCCGTQVPGALTNLQGHCNSQGDVNLTWSQTGLCTRTTCRLCPIPKTEDKCIVIDRPGCGNTGAEEKSCNMKVRTNTKYTADVALEFTTGCQTKVQTTVNCHSASVPAPPDGFRSTWKAPGEIKLEWTQQGPIAQSVCKLCPIGKPGNFCLSVTGPNSPNNGTTNGLNCNFTLQQDVKYTFVVEVSNSDSEKAAGTGNIEYYFNSEPVRNASVTGAGTRSVNVSMKASCLAMRGDVRYVVVNISNSRCLVFGTSHTKCKQPWTVTIENVTWSANIVTIIWPLPNLDPGPVTYTLHITDAIQAPSGVENTTTVCSTPHKTWFRRVSCTVPATRKTTKGHCSASVPYAFWNYKVAVAVMTAKGNLASHATNVESTPQTPGPVAALHVSTKNMSDLTTLCGHVTWTEYSDVCVMWKETCPHQRDNFIHGYLYRLTPDDSGSTPQVIPSLLLTHGNDAVRMRSDWNETSYFKLLSVATDTNYTFCVRSVGPSPNITGTESCTKFYLPAIKPSLSRGDQYKVEKKDIPRQTHSHRVTFTMKSTCFMVKSTYGNITDNGLIISKGPLKHDVDLAKLPSWFERDKFGYYKTKPDYLNSQSNCNTSRSVVVGKDVCFPGDNRPGRYCDGPLDPGTKYSRQGSKTSATEMTLWQSDPSAWKRPIPLSKLEEVIKRKEQGDNERLREEFKGYNRDDEYIASQGPLPRTKDDMWRMVWEYRVPMIIMLTQTQEKGRDEAEVLQVFHLQYLVWPDMTADVSCRLYTHLTPRGQTSAARFSSPPGGPLQCWCSVVRGPFICLDYIMQFIRNRPMSDKLDIFKFILQMREYRCRMVQTVNQYIFIHNVARHLMAARKRTRKASKSHETGGIASSLSEAEMMLLPRPSDESVSTSEGTELIEADMKEEDVPEVDKFLRVSKPKIFLWCHSPSQCNSSERTAVDPA</sequence>
<dbReference type="EMBL" id="PZQS01000006">
    <property type="protein sequence ID" value="PVD29284.1"/>
    <property type="molecule type" value="Genomic_DNA"/>
</dbReference>
<reference evidence="4 5" key="1">
    <citation type="submission" date="2018-04" db="EMBL/GenBank/DDBJ databases">
        <title>The genome of golden apple snail Pomacea canaliculata provides insight into stress tolerance and invasive adaptation.</title>
        <authorList>
            <person name="Liu C."/>
            <person name="Liu B."/>
            <person name="Ren Y."/>
            <person name="Zhang Y."/>
            <person name="Wang H."/>
            <person name="Li S."/>
            <person name="Jiang F."/>
            <person name="Yin L."/>
            <person name="Zhang G."/>
            <person name="Qian W."/>
            <person name="Fan W."/>
        </authorList>
    </citation>
    <scope>NUCLEOTIDE SEQUENCE [LARGE SCALE GENOMIC DNA]</scope>
    <source>
        <strain evidence="4">SZHN2017</strain>
        <tissue evidence="4">Muscle</tissue>
    </source>
</reference>
<dbReference type="InterPro" id="IPR003595">
    <property type="entry name" value="Tyr_Pase_cat"/>
</dbReference>
<accession>A0A2T7P779</accession>
<dbReference type="PROSITE" id="PS50055">
    <property type="entry name" value="TYR_PHOSPHATASE_PTP"/>
    <property type="match status" value="1"/>
</dbReference>
<feature type="domain" description="Tyrosine-protein phosphatase" evidence="2">
    <location>
        <begin position="866"/>
        <end position="1050"/>
    </location>
</feature>
<dbReference type="Proteomes" id="UP000245119">
    <property type="component" value="Linkage Group LG6"/>
</dbReference>
<dbReference type="PANTHER" id="PTHR19134:SF449">
    <property type="entry name" value="TYROSINE-PROTEIN PHOSPHATASE 1"/>
    <property type="match status" value="1"/>
</dbReference>
<evidence type="ECO:0000259" key="3">
    <source>
        <dbReference type="PROSITE" id="PS50056"/>
    </source>
</evidence>
<evidence type="ECO:0000256" key="1">
    <source>
        <dbReference type="SAM" id="MobiDB-lite"/>
    </source>
</evidence>
<evidence type="ECO:0000313" key="5">
    <source>
        <dbReference type="Proteomes" id="UP000245119"/>
    </source>
</evidence>
<dbReference type="InterPro" id="IPR000242">
    <property type="entry name" value="PTP_cat"/>
</dbReference>
<dbReference type="AlphaFoldDB" id="A0A2T7P779"/>
<organism evidence="4 5">
    <name type="scientific">Pomacea canaliculata</name>
    <name type="common">Golden apple snail</name>
    <dbReference type="NCBI Taxonomy" id="400727"/>
    <lineage>
        <taxon>Eukaryota</taxon>
        <taxon>Metazoa</taxon>
        <taxon>Spiralia</taxon>
        <taxon>Lophotrochozoa</taxon>
        <taxon>Mollusca</taxon>
        <taxon>Gastropoda</taxon>
        <taxon>Caenogastropoda</taxon>
        <taxon>Architaenioglossa</taxon>
        <taxon>Ampullarioidea</taxon>
        <taxon>Ampullariidae</taxon>
        <taxon>Pomacea</taxon>
    </lineage>
</organism>
<dbReference type="GO" id="GO:0004725">
    <property type="term" value="F:protein tyrosine phosphatase activity"/>
    <property type="evidence" value="ECO:0007669"/>
    <property type="project" value="InterPro"/>
</dbReference>
<feature type="domain" description="Tyrosine specific protein phosphatases" evidence="3">
    <location>
        <begin position="987"/>
        <end position="1041"/>
    </location>
</feature>
<proteinExistence type="predicted"/>
<comment type="caution">
    <text evidence="4">The sequence shown here is derived from an EMBL/GenBank/DDBJ whole genome shotgun (WGS) entry which is preliminary data.</text>
</comment>
<dbReference type="SUPFAM" id="SSF52799">
    <property type="entry name" value="(Phosphotyrosine protein) phosphatases II"/>
    <property type="match status" value="1"/>
</dbReference>
<dbReference type="InterPro" id="IPR029021">
    <property type="entry name" value="Prot-tyrosine_phosphatase-like"/>
</dbReference>
<evidence type="ECO:0000313" key="4">
    <source>
        <dbReference type="EMBL" id="PVD29284.1"/>
    </source>
</evidence>
<gene>
    <name evidence="4" type="ORF">C0Q70_11881</name>
</gene>
<dbReference type="STRING" id="400727.A0A2T7P779"/>
<feature type="region of interest" description="Disordered" evidence="1">
    <location>
        <begin position="831"/>
        <end position="852"/>
    </location>
</feature>
<evidence type="ECO:0008006" key="6">
    <source>
        <dbReference type="Google" id="ProtNLM"/>
    </source>
</evidence>
<keyword evidence="5" id="KW-1185">Reference proteome</keyword>